<name>A0A172TY82_9BACT</name>
<reference evidence="2" key="1">
    <citation type="submission" date="2015-01" db="EMBL/GenBank/DDBJ databases">
        <title>Flavisolibacter sp./LCS9/ whole genome sequencing.</title>
        <authorList>
            <person name="Kim M.K."/>
            <person name="Srinivasan S."/>
            <person name="Lee J.-J."/>
        </authorList>
    </citation>
    <scope>NUCLEOTIDE SEQUENCE [LARGE SCALE GENOMIC DNA]</scope>
    <source>
        <strain evidence="2">LCS9</strain>
    </source>
</reference>
<evidence type="ECO:0000313" key="1">
    <source>
        <dbReference type="EMBL" id="ANE52000.1"/>
    </source>
</evidence>
<reference evidence="1 2" key="2">
    <citation type="journal article" date="2016" name="Int. J. Syst. Evol. Microbiol.">
        <title>Flavisolibacter tropicus sp. nov., isolated from tropical soil.</title>
        <authorList>
            <person name="Lee J.J."/>
            <person name="Kang M.S."/>
            <person name="Kim G.S."/>
            <person name="Lee C.S."/>
            <person name="Lim S."/>
            <person name="Lee J."/>
            <person name="Roh S.H."/>
            <person name="Kang H."/>
            <person name="Ha J.M."/>
            <person name="Bae S."/>
            <person name="Jung H.Y."/>
            <person name="Kim M.K."/>
        </authorList>
    </citation>
    <scope>NUCLEOTIDE SEQUENCE [LARGE SCALE GENOMIC DNA]</scope>
    <source>
        <strain evidence="1 2">LCS9</strain>
    </source>
</reference>
<dbReference type="STRING" id="1492898.SY85_17360"/>
<dbReference type="AlphaFoldDB" id="A0A172TY82"/>
<gene>
    <name evidence="1" type="ORF">SY85_17360</name>
</gene>
<evidence type="ECO:0000313" key="2">
    <source>
        <dbReference type="Proteomes" id="UP000077177"/>
    </source>
</evidence>
<dbReference type="EMBL" id="CP011390">
    <property type="protein sequence ID" value="ANE52000.1"/>
    <property type="molecule type" value="Genomic_DNA"/>
</dbReference>
<accession>A0A172TY82</accession>
<dbReference type="Proteomes" id="UP000077177">
    <property type="component" value="Chromosome"/>
</dbReference>
<sequence>MTDYQDYCQIGFKQGREKEVVWVGITIFPSRHKEICQQMLICITGKTMYKLDSFLQQLATTSLI</sequence>
<proteinExistence type="predicted"/>
<organism evidence="1 2">
    <name type="scientific">Flavisolibacter tropicus</name>
    <dbReference type="NCBI Taxonomy" id="1492898"/>
    <lineage>
        <taxon>Bacteria</taxon>
        <taxon>Pseudomonadati</taxon>
        <taxon>Bacteroidota</taxon>
        <taxon>Chitinophagia</taxon>
        <taxon>Chitinophagales</taxon>
        <taxon>Chitinophagaceae</taxon>
        <taxon>Flavisolibacter</taxon>
    </lineage>
</organism>
<protein>
    <submittedName>
        <fullName evidence="1">Uncharacterized protein</fullName>
    </submittedName>
</protein>
<dbReference type="KEGG" id="fla:SY85_17360"/>
<keyword evidence="2" id="KW-1185">Reference proteome</keyword>